<dbReference type="Proteomes" id="UP000283458">
    <property type="component" value="Unassembled WGS sequence"/>
</dbReference>
<dbReference type="InterPro" id="IPR020802">
    <property type="entry name" value="TesA-like"/>
</dbReference>
<proteinExistence type="inferred from homology"/>
<dbReference type="InterPro" id="IPR012223">
    <property type="entry name" value="TEII"/>
</dbReference>
<keyword evidence="5" id="KW-1185">Reference proteome</keyword>
<comment type="similarity">
    <text evidence="1">Belongs to the thioesterase family.</text>
</comment>
<dbReference type="AlphaFoldDB" id="A0A418VS25"/>
<reference evidence="4 5" key="1">
    <citation type="submission" date="2018-09" db="EMBL/GenBank/DDBJ databases">
        <authorList>
            <person name="Zhu H."/>
        </authorList>
    </citation>
    <scope>NUCLEOTIDE SEQUENCE [LARGE SCALE GENOMIC DNA]</scope>
    <source>
        <strain evidence="4 5">K2W22B-5</strain>
    </source>
</reference>
<keyword evidence="2" id="KW-0378">Hydrolase</keyword>
<dbReference type="Pfam" id="PF00975">
    <property type="entry name" value="Thioesterase"/>
    <property type="match status" value="1"/>
</dbReference>
<evidence type="ECO:0000259" key="3">
    <source>
        <dbReference type="SMART" id="SM00824"/>
    </source>
</evidence>
<evidence type="ECO:0000256" key="1">
    <source>
        <dbReference type="ARBA" id="ARBA00007169"/>
    </source>
</evidence>
<protein>
    <submittedName>
        <fullName evidence="4">Thioesterase</fullName>
    </submittedName>
</protein>
<dbReference type="InterPro" id="IPR001031">
    <property type="entry name" value="Thioesterase"/>
</dbReference>
<accession>A0A418VS25</accession>
<gene>
    <name evidence="4" type="ORF">D3877_21025</name>
</gene>
<evidence type="ECO:0000256" key="2">
    <source>
        <dbReference type="ARBA" id="ARBA00022801"/>
    </source>
</evidence>
<dbReference type="SUPFAM" id="SSF53474">
    <property type="entry name" value="alpha/beta-Hydrolases"/>
    <property type="match status" value="1"/>
</dbReference>
<dbReference type="GO" id="GO:0008610">
    <property type="term" value="P:lipid biosynthetic process"/>
    <property type="evidence" value="ECO:0007669"/>
    <property type="project" value="TreeGrafter"/>
</dbReference>
<dbReference type="GO" id="GO:0016787">
    <property type="term" value="F:hydrolase activity"/>
    <property type="evidence" value="ECO:0007669"/>
    <property type="project" value="UniProtKB-KW"/>
</dbReference>
<dbReference type="InterPro" id="IPR029058">
    <property type="entry name" value="AB_hydrolase_fold"/>
</dbReference>
<dbReference type="EMBL" id="QYUL01000003">
    <property type="protein sequence ID" value="RJF79285.1"/>
    <property type="molecule type" value="Genomic_DNA"/>
</dbReference>
<organism evidence="4 5">
    <name type="scientific">Azospirillum cavernae</name>
    <dbReference type="NCBI Taxonomy" id="2320860"/>
    <lineage>
        <taxon>Bacteria</taxon>
        <taxon>Pseudomonadati</taxon>
        <taxon>Pseudomonadota</taxon>
        <taxon>Alphaproteobacteria</taxon>
        <taxon>Rhodospirillales</taxon>
        <taxon>Azospirillaceae</taxon>
        <taxon>Azospirillum</taxon>
    </lineage>
</organism>
<dbReference type="PANTHER" id="PTHR11487:SF0">
    <property type="entry name" value="S-ACYL FATTY ACID SYNTHASE THIOESTERASE, MEDIUM CHAIN"/>
    <property type="match status" value="1"/>
</dbReference>
<sequence length="244" mass="26331">MTRNPWLQGFRPVSQPRRTLVCFPYAGAGAALYRDWHLHAAPDDEIIAVRLPGRESRIGEPCLTEVAAAVPAILDALASRLDRPLILFGHSLGAALAYATARALIADGRPPRLLAVSGRRAPDQPLRRAPTASLSEAEFRDRLHALGGTPPEVLACAELMDLMLPLLRADFAMSDGFSDPSPAPLPIPLFAFAGTEDPEVSVADVAGWERAAGAGFTLRALPGDHFFLTQHRREIVKTILPLDL</sequence>
<dbReference type="SMART" id="SM00824">
    <property type="entry name" value="PKS_TE"/>
    <property type="match status" value="1"/>
</dbReference>
<evidence type="ECO:0000313" key="4">
    <source>
        <dbReference type="EMBL" id="RJF79285.1"/>
    </source>
</evidence>
<comment type="caution">
    <text evidence="4">The sequence shown here is derived from an EMBL/GenBank/DDBJ whole genome shotgun (WGS) entry which is preliminary data.</text>
</comment>
<dbReference type="RefSeq" id="WP_119832744.1">
    <property type="nucleotide sequence ID" value="NZ_QYUL01000003.1"/>
</dbReference>
<name>A0A418VS25_9PROT</name>
<dbReference type="OrthoDB" id="8480037at2"/>
<dbReference type="Gene3D" id="3.40.50.1820">
    <property type="entry name" value="alpha/beta hydrolase"/>
    <property type="match status" value="1"/>
</dbReference>
<dbReference type="PANTHER" id="PTHR11487">
    <property type="entry name" value="THIOESTERASE"/>
    <property type="match status" value="1"/>
</dbReference>
<feature type="domain" description="Thioesterase TesA-like" evidence="3">
    <location>
        <begin position="21"/>
        <end position="240"/>
    </location>
</feature>
<evidence type="ECO:0000313" key="5">
    <source>
        <dbReference type="Proteomes" id="UP000283458"/>
    </source>
</evidence>